<protein>
    <submittedName>
        <fullName evidence="2">Multidrug efflux pump</fullName>
    </submittedName>
</protein>
<organism evidence="2 3">
    <name type="scientific">Pseudoxanthomonas indica</name>
    <dbReference type="NCBI Taxonomy" id="428993"/>
    <lineage>
        <taxon>Bacteria</taxon>
        <taxon>Pseudomonadati</taxon>
        <taxon>Pseudomonadota</taxon>
        <taxon>Gammaproteobacteria</taxon>
        <taxon>Lysobacterales</taxon>
        <taxon>Lysobacteraceae</taxon>
        <taxon>Pseudoxanthomonas</taxon>
    </lineage>
</organism>
<evidence type="ECO:0000313" key="2">
    <source>
        <dbReference type="EMBL" id="SKC58331.1"/>
    </source>
</evidence>
<feature type="transmembrane region" description="Helical" evidence="1">
    <location>
        <begin position="561"/>
        <end position="581"/>
    </location>
</feature>
<dbReference type="GO" id="GO:0005886">
    <property type="term" value="C:plasma membrane"/>
    <property type="evidence" value="ECO:0007669"/>
    <property type="project" value="TreeGrafter"/>
</dbReference>
<keyword evidence="1" id="KW-0472">Membrane</keyword>
<dbReference type="STRING" id="428993.SAMN06296058_1340"/>
<gene>
    <name evidence="2" type="ORF">SAMN06296058_1340</name>
</gene>
<feature type="transmembrane region" description="Helical" evidence="1">
    <location>
        <begin position="465"/>
        <end position="487"/>
    </location>
</feature>
<keyword evidence="3" id="KW-1185">Reference proteome</keyword>
<dbReference type="SUPFAM" id="SSF82693">
    <property type="entry name" value="Multidrug efflux transporter AcrB pore domain, PN1, PN2, PC1 and PC2 subdomains"/>
    <property type="match status" value="3"/>
</dbReference>
<name>A0A1T5K3X7_9GAMM</name>
<dbReference type="SUPFAM" id="SSF82714">
    <property type="entry name" value="Multidrug efflux transporter AcrB TolC docking domain, DN and DC subdomains"/>
    <property type="match status" value="2"/>
</dbReference>
<dbReference type="Gene3D" id="3.30.70.1430">
    <property type="entry name" value="Multidrug efflux transporter AcrB pore domain"/>
    <property type="match status" value="2"/>
</dbReference>
<dbReference type="SUPFAM" id="SSF82866">
    <property type="entry name" value="Multidrug efflux transporter AcrB transmembrane domain"/>
    <property type="match status" value="2"/>
</dbReference>
<feature type="transmembrane region" description="Helical" evidence="1">
    <location>
        <begin position="1021"/>
        <end position="1045"/>
    </location>
</feature>
<dbReference type="Proteomes" id="UP000190341">
    <property type="component" value="Unassembled WGS sequence"/>
</dbReference>
<dbReference type="OrthoDB" id="9757940at2"/>
<dbReference type="PANTHER" id="PTHR32063">
    <property type="match status" value="1"/>
</dbReference>
<dbReference type="PRINTS" id="PR00702">
    <property type="entry name" value="ACRIFLAVINRP"/>
</dbReference>
<feature type="transmembrane region" description="Helical" evidence="1">
    <location>
        <begin position="363"/>
        <end position="383"/>
    </location>
</feature>
<keyword evidence="1" id="KW-0812">Transmembrane</keyword>
<dbReference type="AlphaFoldDB" id="A0A1T5K3X7"/>
<accession>A0A1T5K3X7</accession>
<dbReference type="InterPro" id="IPR001036">
    <property type="entry name" value="Acrflvin-R"/>
</dbReference>
<evidence type="ECO:0000313" key="3">
    <source>
        <dbReference type="Proteomes" id="UP000190341"/>
    </source>
</evidence>
<feature type="transmembrane region" description="Helical" evidence="1">
    <location>
        <begin position="389"/>
        <end position="413"/>
    </location>
</feature>
<dbReference type="RefSeq" id="WP_079723651.1">
    <property type="nucleotide sequence ID" value="NZ_BMCL01000002.1"/>
</dbReference>
<sequence>MRRFNLSEWALTNRSLVLFAMIVLALIGGWSYRHLGQSEDPPFTFKAMVVRTVWPGATADEVSKQVTERIEKALMTTGKYEFIRSYSRAGESQVIFMARDSLHSKDIPELWYQVRKKVGDIRYTLPEGVVGPFFNDEFGDTFGNIYALTGQGFDYAVLKDYADRVQLELQRVPDVGKVELVGLQDEKIWVELSNTKLATLGIPLTAVQQALDEQNAMTPTGFFETPSDRVQLRVSGEFESVEQIRQFPIHANGRTVKLGDIADVHRGFADPSAPRMRFMGEDALGIAVAMKDGGDILKLGDTLEKEFQRLQKTLPVGMQLRKVSDQPHAVEESVGEFVRVLTEAVIIVLVVSFFSLGLRTGLVVAVSIPLVLAMTFAVMHYFGIGLHKISLGALVLALGLLVDDAIIAVEMMAIKMEQGYDRLKAASFAYESTAFPMLTGTLVTAAGFLPIATAASSTGEYTRSLFQVVTIALVVSWIAAVLFIPYLGDKMLPDLGQPRAPKPGSLAARWHAQRARWADRHPAFAGWLQPPSGDHHDHDPYQRPFYQRFRKLLDACLRHRWLVIGITVLAFVLSIVLFRFVPQQFFPDSVRPELMVDLELAEGSSLKATDAQAHKLEKLLAKREGVQNYVAYVGTGSPRFYLPLDQQLPQANFSQFVVLTNDIEAREATRKWLINEVAPQFPDIQFRVTRLENGPPVGYPVQFRVSGEHIDRVQALAQQVADKVRANPNVANVNLDWDEPSKIVRLEIDQDRARALGVSTAQVSNFLTSSLSGLHVSTYREGNELVEILLRGPEQERARMDLLGSLAVPTTSGASVPLSQIATLHYEFEDGIIWHRDRLPTVTVRADINTDSLTAPTVIAQIMPTLEKVRASLPEGYLLQTGGTVEDSARGQNSINAGMPLFLLVVATLLMLQLRSFPRMALVAMTAPLGLIGVTLALLIFRVPFGFVAMLGTIALAGMIMRNSVILVDQIQQDIDAGHDRWHAIIDATVRRFRPIVLTALAAVLAMIPLSRSAFFGPMAVAIMGGLTVATLLTLLFLPALYAAWFKVKPEESGEAAGQ</sequence>
<dbReference type="Gene3D" id="3.30.2090.10">
    <property type="entry name" value="Multidrug efflux transporter AcrB TolC docking domain, DN and DC subdomains"/>
    <property type="match status" value="2"/>
</dbReference>
<dbReference type="GO" id="GO:0042910">
    <property type="term" value="F:xenobiotic transmembrane transporter activity"/>
    <property type="evidence" value="ECO:0007669"/>
    <property type="project" value="TreeGrafter"/>
</dbReference>
<dbReference type="Gene3D" id="3.30.70.1320">
    <property type="entry name" value="Multidrug efflux transporter AcrB pore domain like"/>
    <property type="match status" value="1"/>
</dbReference>
<dbReference type="PANTHER" id="PTHR32063:SF18">
    <property type="entry name" value="CATION EFFLUX SYSTEM PROTEIN"/>
    <property type="match status" value="1"/>
</dbReference>
<dbReference type="Pfam" id="PF00873">
    <property type="entry name" value="ACR_tran"/>
    <property type="match status" value="1"/>
</dbReference>
<proteinExistence type="predicted"/>
<keyword evidence="1" id="KW-1133">Transmembrane helix</keyword>
<dbReference type="Gene3D" id="1.20.1640.10">
    <property type="entry name" value="Multidrug efflux transporter AcrB transmembrane domain"/>
    <property type="match status" value="2"/>
</dbReference>
<feature type="transmembrane region" description="Helical" evidence="1">
    <location>
        <begin position="996"/>
        <end position="1015"/>
    </location>
</feature>
<feature type="transmembrane region" description="Helical" evidence="1">
    <location>
        <begin position="897"/>
        <end position="914"/>
    </location>
</feature>
<dbReference type="Gene3D" id="3.30.70.1440">
    <property type="entry name" value="Multidrug efflux transporter AcrB pore domain"/>
    <property type="match status" value="1"/>
</dbReference>
<dbReference type="EMBL" id="FUZV01000001">
    <property type="protein sequence ID" value="SKC58331.1"/>
    <property type="molecule type" value="Genomic_DNA"/>
</dbReference>
<dbReference type="InterPro" id="IPR027463">
    <property type="entry name" value="AcrB_DN_DC_subdom"/>
</dbReference>
<evidence type="ECO:0000256" key="1">
    <source>
        <dbReference type="SAM" id="Phobius"/>
    </source>
</evidence>
<feature type="transmembrane region" description="Helical" evidence="1">
    <location>
        <begin position="434"/>
        <end position="453"/>
    </location>
</feature>
<reference evidence="2 3" key="1">
    <citation type="submission" date="2017-02" db="EMBL/GenBank/DDBJ databases">
        <authorList>
            <person name="Peterson S.W."/>
        </authorList>
    </citation>
    <scope>NUCLEOTIDE SEQUENCE [LARGE SCALE GENOMIC DNA]</scope>
    <source>
        <strain evidence="2 3">P15</strain>
    </source>
</reference>